<name>A0A2P2IRE8_RHIMU</name>
<reference evidence="2" key="1">
    <citation type="submission" date="2018-02" db="EMBL/GenBank/DDBJ databases">
        <title>Rhizophora mucronata_Transcriptome.</title>
        <authorList>
            <person name="Meera S.P."/>
            <person name="Sreeshan A."/>
            <person name="Augustine A."/>
        </authorList>
    </citation>
    <scope>NUCLEOTIDE SEQUENCE</scope>
    <source>
        <tissue evidence="2">Leaf</tissue>
    </source>
</reference>
<keyword evidence="1" id="KW-0812">Transmembrane</keyword>
<evidence type="ECO:0000313" key="2">
    <source>
        <dbReference type="EMBL" id="MBW83760.1"/>
    </source>
</evidence>
<protein>
    <submittedName>
        <fullName evidence="2">Pentatricopeptide repeat-containing protein At3g24000</fullName>
    </submittedName>
</protein>
<keyword evidence="1" id="KW-0472">Membrane</keyword>
<sequence length="141" mass="15968">MCFCLWNSKRGKKNCNTIVRSLLWHLHFSTHLLDPPSTSRRISEFVVIAIQHSSWHPRWWRGKSLSGIQIGSIIFIMAFVPVGTTGSAVMGLKSTELLKGAMLCWFGSEPFDLACGFWLPMIKCTFLSLIEEEKIVAAPHF</sequence>
<dbReference type="AlphaFoldDB" id="A0A2P2IRE8"/>
<feature type="transmembrane region" description="Helical" evidence="1">
    <location>
        <begin position="68"/>
        <end position="92"/>
    </location>
</feature>
<accession>A0A2P2IRE8</accession>
<evidence type="ECO:0000256" key="1">
    <source>
        <dbReference type="SAM" id="Phobius"/>
    </source>
</evidence>
<dbReference type="EMBL" id="GGEC01003277">
    <property type="protein sequence ID" value="MBW83760.1"/>
    <property type="molecule type" value="Transcribed_RNA"/>
</dbReference>
<keyword evidence="1" id="KW-1133">Transmembrane helix</keyword>
<organism evidence="2">
    <name type="scientific">Rhizophora mucronata</name>
    <name type="common">Asiatic mangrove</name>
    <dbReference type="NCBI Taxonomy" id="61149"/>
    <lineage>
        <taxon>Eukaryota</taxon>
        <taxon>Viridiplantae</taxon>
        <taxon>Streptophyta</taxon>
        <taxon>Embryophyta</taxon>
        <taxon>Tracheophyta</taxon>
        <taxon>Spermatophyta</taxon>
        <taxon>Magnoliopsida</taxon>
        <taxon>eudicotyledons</taxon>
        <taxon>Gunneridae</taxon>
        <taxon>Pentapetalae</taxon>
        <taxon>rosids</taxon>
        <taxon>fabids</taxon>
        <taxon>Malpighiales</taxon>
        <taxon>Rhizophoraceae</taxon>
        <taxon>Rhizophora</taxon>
    </lineage>
</organism>
<proteinExistence type="predicted"/>